<dbReference type="Gene3D" id="3.60.120.10">
    <property type="entry name" value="Anthranilate synthase"/>
    <property type="match status" value="1"/>
</dbReference>
<evidence type="ECO:0000313" key="2">
    <source>
        <dbReference type="EMBL" id="TCU99049.1"/>
    </source>
</evidence>
<proteinExistence type="predicted"/>
<comment type="caution">
    <text evidence="2">The sequence shown here is derived from an EMBL/GenBank/DDBJ whole genome shotgun (WGS) entry which is preliminary data.</text>
</comment>
<dbReference type="RefSeq" id="WP_132476451.1">
    <property type="nucleotide sequence ID" value="NZ_JBHRVM010000001.1"/>
</dbReference>
<dbReference type="InterPro" id="IPR005802">
    <property type="entry name" value="ADC_synth_comp_1"/>
</dbReference>
<dbReference type="Proteomes" id="UP000294692">
    <property type="component" value="Unassembled WGS sequence"/>
</dbReference>
<dbReference type="Pfam" id="PF00425">
    <property type="entry name" value="Chorismate_bind"/>
    <property type="match status" value="1"/>
</dbReference>
<dbReference type="PRINTS" id="PR00095">
    <property type="entry name" value="ANTSNTHASEI"/>
</dbReference>
<keyword evidence="3" id="KW-1185">Reference proteome</keyword>
<evidence type="ECO:0000259" key="1">
    <source>
        <dbReference type="Pfam" id="PF00425"/>
    </source>
</evidence>
<sequence>MTTHQSAGTEVRCRFEDRLAGAALEMRQPLAHITAASPEELPDALDRIRAAQSQGNWIALALDYELGLWLDPAFDSLPNRTREGSPALSAWVFAQACETVPWGPPEAAGDIRLSRIPGIAQEDYLKTVSALRERMARGDFYQVNYTFPLHVRSNATPERLYRAIASRHPVAHGVYFEDAHRTIASFSPELFVTRRGDRLTVRPMKGTAPRHADPGRDRLQAEALQASTKNRAENLMIVDLLRNDLGRIAVPGSVRVDALFSLEKYPSVWTLTSTISARQSRDYSLLELLAALFPCGSITGAPKVAAMHAIAQSEPHPRGIYCGSLGWLAPGGDFSLNVAIRTLELARDDGAGGASGTFGVGGGIVMDSDPAQEWEECLWKARILDLDGAQASSSR</sequence>
<dbReference type="PANTHER" id="PTHR11236:SF50">
    <property type="entry name" value="AMINODEOXYCHORISMATE SYNTHASE COMPONENT 1"/>
    <property type="match status" value="1"/>
</dbReference>
<feature type="domain" description="Chorismate-utilising enzyme C-terminal" evidence="1">
    <location>
        <begin position="121"/>
        <end position="380"/>
    </location>
</feature>
<dbReference type="GO" id="GO:0009396">
    <property type="term" value="P:folic acid-containing compound biosynthetic process"/>
    <property type="evidence" value="ECO:0007669"/>
    <property type="project" value="InterPro"/>
</dbReference>
<dbReference type="AlphaFoldDB" id="A0A4V2VRL5"/>
<reference evidence="2 3" key="1">
    <citation type="submission" date="2019-03" db="EMBL/GenBank/DDBJ databases">
        <title>Genomic Encyclopedia of Type Strains, Phase IV (KMG-IV): sequencing the most valuable type-strain genomes for metagenomic binning, comparative biology and taxonomic classification.</title>
        <authorList>
            <person name="Goeker M."/>
        </authorList>
    </citation>
    <scope>NUCLEOTIDE SEQUENCE [LARGE SCALE GENOMIC DNA]</scope>
    <source>
        <strain evidence="2 3">DSM 100048</strain>
    </source>
</reference>
<dbReference type="OrthoDB" id="9803598at2"/>
<accession>A0A4V2VRL5</accession>
<dbReference type="PANTHER" id="PTHR11236">
    <property type="entry name" value="AMINOBENZOATE/ANTHRANILATE SYNTHASE"/>
    <property type="match status" value="1"/>
</dbReference>
<dbReference type="GO" id="GO:0046820">
    <property type="term" value="F:4-amino-4-deoxychorismate synthase activity"/>
    <property type="evidence" value="ECO:0007669"/>
    <property type="project" value="TreeGrafter"/>
</dbReference>
<dbReference type="InterPro" id="IPR005801">
    <property type="entry name" value="ADC_synthase"/>
</dbReference>
<dbReference type="SUPFAM" id="SSF56322">
    <property type="entry name" value="ADC synthase"/>
    <property type="match status" value="1"/>
</dbReference>
<dbReference type="InterPro" id="IPR015890">
    <property type="entry name" value="Chorismate_C"/>
</dbReference>
<gene>
    <name evidence="2" type="ORF">EV686_104148</name>
</gene>
<dbReference type="EMBL" id="SMBX01000004">
    <property type="protein sequence ID" value="TCU99049.1"/>
    <property type="molecule type" value="Genomic_DNA"/>
</dbReference>
<organism evidence="2 3">
    <name type="scientific">Paracandidimonas soli</name>
    <dbReference type="NCBI Taxonomy" id="1917182"/>
    <lineage>
        <taxon>Bacteria</taxon>
        <taxon>Pseudomonadati</taxon>
        <taxon>Pseudomonadota</taxon>
        <taxon>Betaproteobacteria</taxon>
        <taxon>Burkholderiales</taxon>
        <taxon>Alcaligenaceae</taxon>
        <taxon>Paracandidimonas</taxon>
    </lineage>
</organism>
<protein>
    <submittedName>
        <fullName evidence="2">Aminodeoxychorismate synthase subunit I</fullName>
    </submittedName>
</protein>
<dbReference type="GO" id="GO:0000162">
    <property type="term" value="P:L-tryptophan biosynthetic process"/>
    <property type="evidence" value="ECO:0007669"/>
    <property type="project" value="TreeGrafter"/>
</dbReference>
<dbReference type="NCBIfam" id="TIGR00553">
    <property type="entry name" value="pabB"/>
    <property type="match status" value="1"/>
</dbReference>
<dbReference type="InterPro" id="IPR019999">
    <property type="entry name" value="Anth_synth_I-like"/>
</dbReference>
<name>A0A4V2VRL5_9BURK</name>
<evidence type="ECO:0000313" key="3">
    <source>
        <dbReference type="Proteomes" id="UP000294692"/>
    </source>
</evidence>